<dbReference type="InterPro" id="IPR051534">
    <property type="entry name" value="CBASS_pafABC_assoc_protein"/>
</dbReference>
<sequence>MKFERMLAIVMLLLQREKVTGKELAEMFEVSLRTIYRDIEAINVAGIPILTTSGIGGGISIIEQYKIEKGIFTADDISTMLMGLGVVQSALSGKDITTAHAKLRSFISEELADDITVKTDQIFFDLSSWIRGKDLNKVLDIVKSAMEQKHTVTFSYYGHRGQEKLHSIEPHRLVFKD</sequence>
<dbReference type="SUPFAM" id="SSF46785">
    <property type="entry name" value="Winged helix' DNA-binding domain"/>
    <property type="match status" value="1"/>
</dbReference>
<dbReference type="PANTHER" id="PTHR34580:SF1">
    <property type="entry name" value="PROTEIN PAFC"/>
    <property type="match status" value="1"/>
</dbReference>
<keyword evidence="1" id="KW-0805">Transcription regulation</keyword>
<dbReference type="EMBL" id="CP000885">
    <property type="protein sequence ID" value="ABX43694.1"/>
    <property type="molecule type" value="Genomic_DNA"/>
</dbReference>
<dbReference type="Proteomes" id="UP000000370">
    <property type="component" value="Chromosome"/>
</dbReference>
<dbReference type="InterPro" id="IPR026881">
    <property type="entry name" value="WYL_dom"/>
</dbReference>
<dbReference type="KEGG" id="cpy:Cphy_3341"/>
<dbReference type="OrthoDB" id="9815009at2"/>
<reference evidence="5" key="1">
    <citation type="submission" date="2007-11" db="EMBL/GenBank/DDBJ databases">
        <title>Complete genome sequence of Clostridium phytofermentans ISDg.</title>
        <authorList>
            <person name="Leschine S.B."/>
            <person name="Warnick T.A."/>
            <person name="Blanchard J.L."/>
            <person name="Schnell D.J."/>
            <person name="Petit E.L."/>
            <person name="LaTouf W.G."/>
            <person name="Copeland A."/>
            <person name="Lucas S."/>
            <person name="Lapidus A."/>
            <person name="Barry K."/>
            <person name="Glavina del Rio T."/>
            <person name="Dalin E."/>
            <person name="Tice H."/>
            <person name="Pitluck S."/>
            <person name="Kiss H."/>
            <person name="Brettin T."/>
            <person name="Bruce D."/>
            <person name="Detter J.C."/>
            <person name="Han C."/>
            <person name="Kuske C."/>
            <person name="Schmutz J."/>
            <person name="Larimer F."/>
            <person name="Land M."/>
            <person name="Hauser L."/>
            <person name="Kyrpides N."/>
            <person name="Kim E.A."/>
            <person name="Richardson P."/>
        </authorList>
    </citation>
    <scope>NUCLEOTIDE SEQUENCE [LARGE SCALE GENOMIC DNA]</scope>
    <source>
        <strain evidence="5">ATCC 700394 / DSM 18823 / ISDg</strain>
    </source>
</reference>
<dbReference type="PROSITE" id="PS51000">
    <property type="entry name" value="HTH_DEOR_2"/>
    <property type="match status" value="1"/>
</dbReference>
<dbReference type="Pfam" id="PF13280">
    <property type="entry name" value="WYL"/>
    <property type="match status" value="1"/>
</dbReference>
<evidence type="ECO:0000313" key="4">
    <source>
        <dbReference type="EMBL" id="ABX43694.1"/>
    </source>
</evidence>
<feature type="domain" description="HTH deoR-type" evidence="3">
    <location>
        <begin position="2"/>
        <end position="57"/>
    </location>
</feature>
<name>A9KSP2_LACP7</name>
<dbReference type="Pfam" id="PF08279">
    <property type="entry name" value="HTH_11"/>
    <property type="match status" value="1"/>
</dbReference>
<evidence type="ECO:0000313" key="5">
    <source>
        <dbReference type="Proteomes" id="UP000000370"/>
    </source>
</evidence>
<evidence type="ECO:0000256" key="2">
    <source>
        <dbReference type="ARBA" id="ARBA00023163"/>
    </source>
</evidence>
<dbReference type="HOGENOM" id="CLU_041141_9_0_9"/>
<dbReference type="InterPro" id="IPR013196">
    <property type="entry name" value="HTH_11"/>
</dbReference>
<dbReference type="PANTHER" id="PTHR34580">
    <property type="match status" value="1"/>
</dbReference>
<dbReference type="AlphaFoldDB" id="A9KSP2"/>
<dbReference type="InterPro" id="IPR036388">
    <property type="entry name" value="WH-like_DNA-bd_sf"/>
</dbReference>
<dbReference type="InterPro" id="IPR001034">
    <property type="entry name" value="DeoR_HTH"/>
</dbReference>
<dbReference type="GO" id="GO:0003700">
    <property type="term" value="F:DNA-binding transcription factor activity"/>
    <property type="evidence" value="ECO:0007669"/>
    <property type="project" value="InterPro"/>
</dbReference>
<dbReference type="Gene3D" id="1.10.10.10">
    <property type="entry name" value="Winged helix-like DNA-binding domain superfamily/Winged helix DNA-binding domain"/>
    <property type="match status" value="1"/>
</dbReference>
<gene>
    <name evidence="4" type="ordered locus">Cphy_3341</name>
</gene>
<dbReference type="eggNOG" id="COG2378">
    <property type="taxonomic scope" value="Bacteria"/>
</dbReference>
<keyword evidence="5" id="KW-1185">Reference proteome</keyword>
<dbReference type="PROSITE" id="PS52050">
    <property type="entry name" value="WYL"/>
    <property type="match status" value="1"/>
</dbReference>
<evidence type="ECO:0000259" key="3">
    <source>
        <dbReference type="PROSITE" id="PS51000"/>
    </source>
</evidence>
<dbReference type="InterPro" id="IPR036390">
    <property type="entry name" value="WH_DNA-bd_sf"/>
</dbReference>
<keyword evidence="2" id="KW-0804">Transcription</keyword>
<proteinExistence type="predicted"/>
<dbReference type="RefSeq" id="WP_012201343.1">
    <property type="nucleotide sequence ID" value="NC_010001.1"/>
</dbReference>
<protein>
    <submittedName>
        <fullName evidence="4">Helix-turn-helix type 11 domain protein</fullName>
    </submittedName>
</protein>
<organism evidence="4 5">
    <name type="scientific">Lachnoclostridium phytofermentans (strain ATCC 700394 / DSM 18823 / ISDg)</name>
    <name type="common">Clostridium phytofermentans</name>
    <dbReference type="NCBI Taxonomy" id="357809"/>
    <lineage>
        <taxon>Bacteria</taxon>
        <taxon>Bacillati</taxon>
        <taxon>Bacillota</taxon>
        <taxon>Clostridia</taxon>
        <taxon>Lachnospirales</taxon>
        <taxon>Lachnospiraceae</taxon>
    </lineage>
</organism>
<evidence type="ECO:0000256" key="1">
    <source>
        <dbReference type="ARBA" id="ARBA00023015"/>
    </source>
</evidence>
<accession>A9KSP2</accession>